<proteinExistence type="predicted"/>
<organism evidence="2 3">
    <name type="scientific">Heterodermia speciosa</name>
    <dbReference type="NCBI Taxonomy" id="116794"/>
    <lineage>
        <taxon>Eukaryota</taxon>
        <taxon>Fungi</taxon>
        <taxon>Dikarya</taxon>
        <taxon>Ascomycota</taxon>
        <taxon>Pezizomycotina</taxon>
        <taxon>Lecanoromycetes</taxon>
        <taxon>OSLEUM clade</taxon>
        <taxon>Lecanoromycetidae</taxon>
        <taxon>Caliciales</taxon>
        <taxon>Physciaceae</taxon>
        <taxon>Heterodermia</taxon>
    </lineage>
</organism>
<comment type="caution">
    <text evidence="2">The sequence shown here is derived from an EMBL/GenBank/DDBJ whole genome shotgun (WGS) entry which is preliminary data.</text>
</comment>
<dbReference type="Proteomes" id="UP000664521">
    <property type="component" value="Unassembled WGS sequence"/>
</dbReference>
<gene>
    <name evidence="2" type="ORF">HETSPECPRED_009761</name>
</gene>
<name>A0A8H3G2C0_9LECA</name>
<evidence type="ECO:0000313" key="2">
    <source>
        <dbReference type="EMBL" id="CAF9935358.1"/>
    </source>
</evidence>
<feature type="region of interest" description="Disordered" evidence="1">
    <location>
        <begin position="1"/>
        <end position="51"/>
    </location>
</feature>
<reference evidence="2" key="1">
    <citation type="submission" date="2021-03" db="EMBL/GenBank/DDBJ databases">
        <authorList>
            <person name="Tagirdzhanova G."/>
        </authorList>
    </citation>
    <scope>NUCLEOTIDE SEQUENCE</scope>
</reference>
<evidence type="ECO:0000313" key="3">
    <source>
        <dbReference type="Proteomes" id="UP000664521"/>
    </source>
</evidence>
<feature type="compositionally biased region" description="Low complexity" evidence="1">
    <location>
        <begin position="30"/>
        <end position="42"/>
    </location>
</feature>
<dbReference type="EMBL" id="CAJPDS010000082">
    <property type="protein sequence ID" value="CAF9935358.1"/>
    <property type="molecule type" value="Genomic_DNA"/>
</dbReference>
<dbReference type="OrthoDB" id="3886018at2759"/>
<sequence>MAKRAPSRTTSRQAIPLAPRIATPFPASNTTPAALPTPTATDPDLDRTPCSPSQCPQYCSTPITNSTTHLIPSKRHPHTKRFFSIPPTSPGTFVLQLLQNRYTDDLSPDPSKYIWQPYSPTRQYASALIGLSGCTAIFITSARGMFSAHIWEVDPNTNEDLRNANYLSTMRKLAFELAGHREELVGGDAVIILPTKTGRPGTRLYAREIVEALVRTVREGSGLVPREQEYGPLDWKRSPGFGTYERGMAAGQYDPRYKDPGTGKVGPAVRVWSENRLVLERSYGIEE</sequence>
<protein>
    <submittedName>
        <fullName evidence="2">Uncharacterized protein</fullName>
    </submittedName>
</protein>
<accession>A0A8H3G2C0</accession>
<evidence type="ECO:0000256" key="1">
    <source>
        <dbReference type="SAM" id="MobiDB-lite"/>
    </source>
</evidence>
<keyword evidence="3" id="KW-1185">Reference proteome</keyword>
<dbReference type="AlphaFoldDB" id="A0A8H3G2C0"/>